<organism evidence="1 2">
    <name type="scientific">Araneus ventricosus</name>
    <name type="common">Orbweaver spider</name>
    <name type="synonym">Epeira ventricosa</name>
    <dbReference type="NCBI Taxonomy" id="182803"/>
    <lineage>
        <taxon>Eukaryota</taxon>
        <taxon>Metazoa</taxon>
        <taxon>Ecdysozoa</taxon>
        <taxon>Arthropoda</taxon>
        <taxon>Chelicerata</taxon>
        <taxon>Arachnida</taxon>
        <taxon>Araneae</taxon>
        <taxon>Araneomorphae</taxon>
        <taxon>Entelegynae</taxon>
        <taxon>Araneoidea</taxon>
        <taxon>Araneidae</taxon>
        <taxon>Araneus</taxon>
    </lineage>
</organism>
<proteinExistence type="predicted"/>
<name>A0A4Y2U0J3_ARAVE</name>
<gene>
    <name evidence="1" type="ORF">AVEN_30615_1</name>
</gene>
<dbReference type="Proteomes" id="UP000499080">
    <property type="component" value="Unassembled WGS sequence"/>
</dbReference>
<protein>
    <submittedName>
        <fullName evidence="1">Uncharacterized protein</fullName>
    </submittedName>
</protein>
<evidence type="ECO:0000313" key="1">
    <source>
        <dbReference type="EMBL" id="GBO06033.1"/>
    </source>
</evidence>
<keyword evidence="2" id="KW-1185">Reference proteome</keyword>
<reference evidence="1 2" key="1">
    <citation type="journal article" date="2019" name="Sci. Rep.">
        <title>Orb-weaving spider Araneus ventricosus genome elucidates the spidroin gene catalogue.</title>
        <authorList>
            <person name="Kono N."/>
            <person name="Nakamura H."/>
            <person name="Ohtoshi R."/>
            <person name="Moran D.A.P."/>
            <person name="Shinohara A."/>
            <person name="Yoshida Y."/>
            <person name="Fujiwara M."/>
            <person name="Mori M."/>
            <person name="Tomita M."/>
            <person name="Arakawa K."/>
        </authorList>
    </citation>
    <scope>NUCLEOTIDE SEQUENCE [LARGE SCALE GENOMIC DNA]</scope>
</reference>
<dbReference type="PANTHER" id="PTHR47326">
    <property type="entry name" value="TRANSPOSABLE ELEMENT TC3 TRANSPOSASE-LIKE PROTEIN"/>
    <property type="match status" value="1"/>
</dbReference>
<dbReference type="Gene3D" id="3.30.420.10">
    <property type="entry name" value="Ribonuclease H-like superfamily/Ribonuclease H"/>
    <property type="match status" value="1"/>
</dbReference>
<dbReference type="PANTHER" id="PTHR47326:SF1">
    <property type="entry name" value="HTH PSQ-TYPE DOMAIN-CONTAINING PROTEIN"/>
    <property type="match status" value="1"/>
</dbReference>
<dbReference type="GO" id="GO:0003676">
    <property type="term" value="F:nucleic acid binding"/>
    <property type="evidence" value="ECO:0007669"/>
    <property type="project" value="InterPro"/>
</dbReference>
<sequence>MWDFGCSARSLLWVFYFSLRRVEPPAIDVFLVEESERPLVKGAPLASNYQSEATSNKGMTNRQISQRVLSSLEGIAMVVWLRWPDFRWKEIPPSGGVVTWAFDAHFVTDHTTHVTVATTQAFGNTEVKPTETHQYVRCSPKVNVWCGLLYDRVVGPFFFSETSITGNIYQELLEMYVFPQIDDLEAVTGNSIVVVQDGATADFSLTVIEALNKRFPNSWIGQDGPIPWPS</sequence>
<dbReference type="InterPro" id="IPR036397">
    <property type="entry name" value="RNaseH_sf"/>
</dbReference>
<dbReference type="AlphaFoldDB" id="A0A4Y2U0J3"/>
<comment type="caution">
    <text evidence="1">The sequence shown here is derived from an EMBL/GenBank/DDBJ whole genome shotgun (WGS) entry which is preliminary data.</text>
</comment>
<accession>A0A4Y2U0J3</accession>
<dbReference type="EMBL" id="BGPR01032483">
    <property type="protein sequence ID" value="GBO06033.1"/>
    <property type="molecule type" value="Genomic_DNA"/>
</dbReference>
<evidence type="ECO:0000313" key="2">
    <source>
        <dbReference type="Proteomes" id="UP000499080"/>
    </source>
</evidence>